<dbReference type="AlphaFoldDB" id="A0A081CCG6"/>
<sequence length="284" mass="31599">MQDRSMPTGDRLTRPDWMGFPTRPRSDHFCVLGGPVGAMKGFGPLESGWRNAKWCCIDVSISGLQREFGTFCLSAVAFSVGGGWELQLIPWLGSPAARSDLEFDRKISEKENRPHERYSNSTQFFTPQRPLSGPHRQPRQRRNALRPHIGCGSSAVRPSRRYAGVVSHFPGFCTYRKPRPALQSDTMRPLAPSPRHLGGSIARPCLASIRNTLNCTRSARSATVASPFVRRARSEHRSASLQPRTHVMPAAAALSPRTPLSWPTNVQQLRLPSPFVRIDNRVPA</sequence>
<dbReference type="Proteomes" id="UP000053758">
    <property type="component" value="Unassembled WGS sequence"/>
</dbReference>
<evidence type="ECO:0000313" key="2">
    <source>
        <dbReference type="EMBL" id="GAK64362.1"/>
    </source>
</evidence>
<protein>
    <submittedName>
        <fullName evidence="2">Uncharacterized protein</fullName>
    </submittedName>
</protein>
<dbReference type="GeneID" id="26303351"/>
<accession>A0A081CCG6</accession>
<dbReference type="HOGENOM" id="CLU_980038_0_0_1"/>
<dbReference type="EMBL" id="DF830072">
    <property type="protein sequence ID" value="GAK64362.1"/>
    <property type="molecule type" value="Genomic_DNA"/>
</dbReference>
<organism evidence="2">
    <name type="scientific">Pseudozyma antarctica</name>
    <name type="common">Yeast</name>
    <name type="synonym">Candida antarctica</name>
    <dbReference type="NCBI Taxonomy" id="84753"/>
    <lineage>
        <taxon>Eukaryota</taxon>
        <taxon>Fungi</taxon>
        <taxon>Dikarya</taxon>
        <taxon>Basidiomycota</taxon>
        <taxon>Ustilaginomycotina</taxon>
        <taxon>Ustilaginomycetes</taxon>
        <taxon>Ustilaginales</taxon>
        <taxon>Ustilaginaceae</taxon>
        <taxon>Moesziomyces</taxon>
    </lineage>
</organism>
<gene>
    <name evidence="2" type="ORF">PAN0_005c2575</name>
</gene>
<keyword evidence="3" id="KW-1185">Reference proteome</keyword>
<dbReference type="RefSeq" id="XP_014657302.1">
    <property type="nucleotide sequence ID" value="XM_014801816.1"/>
</dbReference>
<feature type="compositionally biased region" description="Basic and acidic residues" evidence="1">
    <location>
        <begin position="108"/>
        <end position="118"/>
    </location>
</feature>
<evidence type="ECO:0000256" key="1">
    <source>
        <dbReference type="SAM" id="MobiDB-lite"/>
    </source>
</evidence>
<reference evidence="2" key="1">
    <citation type="submission" date="2014-07" db="EMBL/GenBank/DDBJ databases">
        <title>Draft genome sequence of the yeast Pseudozyma antarctica JCM 10317 known as a producer of lipase B which used in a wide range of industrial applications.</title>
        <authorList>
            <person name="Morita T."/>
            <person name="Saika A."/>
            <person name="Koike H."/>
        </authorList>
    </citation>
    <scope>NUCLEOTIDE SEQUENCE</scope>
    <source>
        <strain evidence="2">JCM 10317</strain>
    </source>
</reference>
<name>A0A081CCG6_PSEA2</name>
<proteinExistence type="predicted"/>
<evidence type="ECO:0000313" key="3">
    <source>
        <dbReference type="Proteomes" id="UP000053758"/>
    </source>
</evidence>
<feature type="compositionally biased region" description="Basic residues" evidence="1">
    <location>
        <begin position="136"/>
        <end position="145"/>
    </location>
</feature>
<feature type="region of interest" description="Disordered" evidence="1">
    <location>
        <begin position="108"/>
        <end position="156"/>
    </location>
</feature>